<dbReference type="PANTHER" id="PTHR28127:SF1">
    <property type="entry name" value="RIBOSOME ASSEMBLY PROTEIN 3"/>
    <property type="match status" value="1"/>
</dbReference>
<comment type="subcellular location">
    <subcellularLocation>
        <location evidence="2">Nucleus</location>
        <location evidence="2">Nucleolus</location>
    </subcellularLocation>
</comment>
<evidence type="ECO:0000256" key="5">
    <source>
        <dbReference type="ARBA" id="ARBA00022517"/>
    </source>
</evidence>
<feature type="compositionally biased region" description="Polar residues" evidence="8">
    <location>
        <begin position="27"/>
        <end position="44"/>
    </location>
</feature>
<dbReference type="RefSeq" id="XP_033588441.1">
    <property type="nucleotide sequence ID" value="XM_033735538.1"/>
</dbReference>
<dbReference type="EMBL" id="MU001637">
    <property type="protein sequence ID" value="KAF2481871.1"/>
    <property type="molecule type" value="Genomic_DNA"/>
</dbReference>
<feature type="region of interest" description="Disordered" evidence="8">
    <location>
        <begin position="1"/>
        <end position="85"/>
    </location>
</feature>
<keyword evidence="5" id="KW-0690">Ribosome biogenesis</keyword>
<feature type="domain" description="Ribosome-assembly protein 3 C-terminal" evidence="9">
    <location>
        <begin position="91"/>
        <end position="136"/>
    </location>
</feature>
<dbReference type="Proteomes" id="UP000799767">
    <property type="component" value="Unassembled WGS sequence"/>
</dbReference>
<keyword evidence="11" id="KW-1185">Reference proteome</keyword>
<organism evidence="10 11">
    <name type="scientific">Neohortaea acidophila</name>
    <dbReference type="NCBI Taxonomy" id="245834"/>
    <lineage>
        <taxon>Eukaryota</taxon>
        <taxon>Fungi</taxon>
        <taxon>Dikarya</taxon>
        <taxon>Ascomycota</taxon>
        <taxon>Pezizomycotina</taxon>
        <taxon>Dothideomycetes</taxon>
        <taxon>Dothideomycetidae</taxon>
        <taxon>Mycosphaerellales</taxon>
        <taxon>Teratosphaeriaceae</taxon>
        <taxon>Neohortaea</taxon>
    </lineage>
</organism>
<dbReference type="OrthoDB" id="69550at2759"/>
<evidence type="ECO:0000256" key="6">
    <source>
        <dbReference type="ARBA" id="ARBA00023242"/>
    </source>
</evidence>
<comment type="function">
    <text evidence="1">Required for efficient biogenesis of the 60S ribosomal subunit.</text>
</comment>
<evidence type="ECO:0000256" key="1">
    <source>
        <dbReference type="ARBA" id="ARBA00003035"/>
    </source>
</evidence>
<evidence type="ECO:0000256" key="2">
    <source>
        <dbReference type="ARBA" id="ARBA00004604"/>
    </source>
</evidence>
<dbReference type="Pfam" id="PF14615">
    <property type="entry name" value="Rsa3"/>
    <property type="match status" value="1"/>
</dbReference>
<evidence type="ECO:0000256" key="8">
    <source>
        <dbReference type="SAM" id="MobiDB-lite"/>
    </source>
</evidence>
<gene>
    <name evidence="10" type="ORF">BDY17DRAFT_311505</name>
</gene>
<dbReference type="GO" id="GO:0005730">
    <property type="term" value="C:nucleolus"/>
    <property type="evidence" value="ECO:0007669"/>
    <property type="project" value="UniProtKB-SubCell"/>
</dbReference>
<name>A0A6A6PQC1_9PEZI</name>
<feature type="compositionally biased region" description="Polar residues" evidence="8">
    <location>
        <begin position="68"/>
        <end position="79"/>
    </location>
</feature>
<proteinExistence type="inferred from homology"/>
<dbReference type="InterPro" id="IPR028217">
    <property type="entry name" value="Rsa3_C"/>
</dbReference>
<evidence type="ECO:0000256" key="4">
    <source>
        <dbReference type="ARBA" id="ARBA00015339"/>
    </source>
</evidence>
<evidence type="ECO:0000313" key="11">
    <source>
        <dbReference type="Proteomes" id="UP000799767"/>
    </source>
</evidence>
<sequence>MACSLRLVSSSSSSSSSSDSDSGSSSQKPTINPRSSKKAQQSPHPTAAVENEDNTSTPSDHSAPPTPTEQLQSEISAETTAPKKLTTDEAFEDIYLKQATREFANDLDKLRSAGDFSERSVELLIAGLRQGRGCFSVEERRRVVGEGVGG</sequence>
<dbReference type="InterPro" id="IPR051898">
    <property type="entry name" value="Ribosome_Assembly_3"/>
</dbReference>
<comment type="similarity">
    <text evidence="3">Belongs to the RSA3 family.</text>
</comment>
<evidence type="ECO:0000259" key="9">
    <source>
        <dbReference type="Pfam" id="PF14615"/>
    </source>
</evidence>
<evidence type="ECO:0000256" key="3">
    <source>
        <dbReference type="ARBA" id="ARBA00006256"/>
    </source>
</evidence>
<keyword evidence="7" id="KW-0687">Ribonucleoprotein</keyword>
<feature type="compositionally biased region" description="Low complexity" evidence="8">
    <location>
        <begin position="9"/>
        <end position="26"/>
    </location>
</feature>
<keyword evidence="6" id="KW-0539">Nucleus</keyword>
<dbReference type="AlphaFoldDB" id="A0A6A6PQC1"/>
<dbReference type="GeneID" id="54476540"/>
<accession>A0A6A6PQC1</accession>
<evidence type="ECO:0000313" key="10">
    <source>
        <dbReference type="EMBL" id="KAF2481871.1"/>
    </source>
</evidence>
<dbReference type="PANTHER" id="PTHR28127">
    <property type="entry name" value="RIBOSOME ASSEMBLY PROTEIN 3"/>
    <property type="match status" value="1"/>
</dbReference>
<reference evidence="10" key="1">
    <citation type="journal article" date="2020" name="Stud. Mycol.">
        <title>101 Dothideomycetes genomes: a test case for predicting lifestyles and emergence of pathogens.</title>
        <authorList>
            <person name="Haridas S."/>
            <person name="Albert R."/>
            <person name="Binder M."/>
            <person name="Bloem J."/>
            <person name="Labutti K."/>
            <person name="Salamov A."/>
            <person name="Andreopoulos B."/>
            <person name="Baker S."/>
            <person name="Barry K."/>
            <person name="Bills G."/>
            <person name="Bluhm B."/>
            <person name="Cannon C."/>
            <person name="Castanera R."/>
            <person name="Culley D."/>
            <person name="Daum C."/>
            <person name="Ezra D."/>
            <person name="Gonzalez J."/>
            <person name="Henrissat B."/>
            <person name="Kuo A."/>
            <person name="Liang C."/>
            <person name="Lipzen A."/>
            <person name="Lutzoni F."/>
            <person name="Magnuson J."/>
            <person name="Mondo S."/>
            <person name="Nolan M."/>
            <person name="Ohm R."/>
            <person name="Pangilinan J."/>
            <person name="Park H.-J."/>
            <person name="Ramirez L."/>
            <person name="Alfaro M."/>
            <person name="Sun H."/>
            <person name="Tritt A."/>
            <person name="Yoshinaga Y."/>
            <person name="Zwiers L.-H."/>
            <person name="Turgeon B."/>
            <person name="Goodwin S."/>
            <person name="Spatafora J."/>
            <person name="Crous P."/>
            <person name="Grigoriev I."/>
        </authorList>
    </citation>
    <scope>NUCLEOTIDE SEQUENCE</scope>
    <source>
        <strain evidence="10">CBS 113389</strain>
    </source>
</reference>
<dbReference type="GO" id="GO:0000027">
    <property type="term" value="P:ribosomal large subunit assembly"/>
    <property type="evidence" value="ECO:0007669"/>
    <property type="project" value="TreeGrafter"/>
</dbReference>
<dbReference type="GO" id="GO:0030687">
    <property type="term" value="C:preribosome, large subunit precursor"/>
    <property type="evidence" value="ECO:0007669"/>
    <property type="project" value="TreeGrafter"/>
</dbReference>
<evidence type="ECO:0000256" key="7">
    <source>
        <dbReference type="ARBA" id="ARBA00023274"/>
    </source>
</evidence>
<protein>
    <recommendedName>
        <fullName evidence="4">Ribosome assembly protein 3</fullName>
    </recommendedName>
</protein>